<dbReference type="GeneID" id="41598627"/>
<dbReference type="HOGENOM" id="CLU_1514666_0_0_2"/>
<dbReference type="EMBL" id="CP007174">
    <property type="protein sequence ID" value="AIF84989.1"/>
    <property type="molecule type" value="Genomic_DNA"/>
</dbReference>
<dbReference type="PROSITE" id="PS00028">
    <property type="entry name" value="ZINC_FINGER_C2H2_1"/>
    <property type="match status" value="1"/>
</dbReference>
<organism evidence="2 3">
    <name type="scientific">Candidatus Nitrososphaera evergladensis SR1</name>
    <dbReference type="NCBI Taxonomy" id="1459636"/>
    <lineage>
        <taxon>Archaea</taxon>
        <taxon>Nitrososphaerota</taxon>
        <taxon>Nitrososphaeria</taxon>
        <taxon>Nitrososphaerales</taxon>
        <taxon>Nitrososphaeraceae</taxon>
        <taxon>Nitrososphaera</taxon>
    </lineage>
</organism>
<dbReference type="PROSITE" id="PS50157">
    <property type="entry name" value="ZINC_FINGER_C2H2_2"/>
    <property type="match status" value="1"/>
</dbReference>
<dbReference type="KEGG" id="nev:NTE_02954"/>
<feature type="domain" description="C2H2-type" evidence="1">
    <location>
        <begin position="128"/>
        <end position="156"/>
    </location>
</feature>
<accession>A0A075N0I0</accession>
<sequence length="184" mass="21247">MPTAFDDDGLGLILKGYDLAPNAALETMIAIYTLDVAQTILDEHPEIVDKWLEKIHNEHLERIRSCEFEQDPVACFNVSSYDEFERHFQSWQDGGMIAIHLPKNRTVYLSKKPLFSVQVAEKPSIERHVCEKCLAVFGSIDELEKHYEKEHDAATPSPTERGKVYTIKTESDVDEYYSQNPIWW</sequence>
<dbReference type="OrthoDB" id="373996at2157"/>
<name>A0A075N0I0_9ARCH</name>
<dbReference type="RefSeq" id="WP_148701465.1">
    <property type="nucleotide sequence ID" value="NZ_CP007174.1"/>
</dbReference>
<evidence type="ECO:0000259" key="1">
    <source>
        <dbReference type="PROSITE" id="PS50157"/>
    </source>
</evidence>
<evidence type="ECO:0000313" key="3">
    <source>
        <dbReference type="Proteomes" id="UP000028194"/>
    </source>
</evidence>
<dbReference type="Proteomes" id="UP000028194">
    <property type="component" value="Chromosome"/>
</dbReference>
<keyword evidence="3" id="KW-1185">Reference proteome</keyword>
<dbReference type="STRING" id="1459636.NTE_02954"/>
<evidence type="ECO:0000313" key="2">
    <source>
        <dbReference type="EMBL" id="AIF84989.1"/>
    </source>
</evidence>
<dbReference type="AlphaFoldDB" id="A0A075N0I0"/>
<reference evidence="2 3" key="1">
    <citation type="journal article" date="2014" name="PLoS ONE">
        <title>Genome Sequence of Candidatus Nitrososphaera evergladensis from Group I.1b Enriched from Everglades Soil Reveals Novel Genomic Features of the Ammonia-Oxidizing Archaea.</title>
        <authorList>
            <person name="Zhalnina K.V."/>
            <person name="Dias R."/>
            <person name="Leonard M.T."/>
            <person name="Dorr de Quadros P."/>
            <person name="Camargo F.A."/>
            <person name="Drew J.C."/>
            <person name="Farmerie W.G."/>
            <person name="Daroub S.H."/>
            <person name="Triplett E.W."/>
        </authorList>
    </citation>
    <scope>NUCLEOTIDE SEQUENCE [LARGE SCALE GENOMIC DNA]</scope>
    <source>
        <strain evidence="2 3">SR1</strain>
    </source>
</reference>
<dbReference type="InterPro" id="IPR013087">
    <property type="entry name" value="Znf_C2H2_type"/>
</dbReference>
<gene>
    <name evidence="2" type="ORF">NTE_02954</name>
</gene>
<proteinExistence type="predicted"/>
<protein>
    <submittedName>
        <fullName evidence="2">C2H2-type zinc finger</fullName>
    </submittedName>
</protein>